<dbReference type="Gene3D" id="3.90.226.30">
    <property type="match status" value="1"/>
</dbReference>
<gene>
    <name evidence="3" type="primary">larA</name>
    <name evidence="3" type="ORF">NQ502_09740</name>
</gene>
<evidence type="ECO:0000259" key="1">
    <source>
        <dbReference type="Pfam" id="PF09861"/>
    </source>
</evidence>
<dbReference type="Proteomes" id="UP001060164">
    <property type="component" value="Chromosome"/>
</dbReference>
<dbReference type="EMBL" id="CP102290">
    <property type="protein sequence ID" value="UWP61282.1"/>
    <property type="molecule type" value="Genomic_DNA"/>
</dbReference>
<dbReference type="InterPro" id="IPR018657">
    <property type="entry name" value="LarA-like_N"/>
</dbReference>
<reference evidence="3" key="1">
    <citation type="journal article" date="2022" name="Cell">
        <title>Design, construction, and in vivo augmentation of a complex gut microbiome.</title>
        <authorList>
            <person name="Cheng A.G."/>
            <person name="Ho P.Y."/>
            <person name="Aranda-Diaz A."/>
            <person name="Jain S."/>
            <person name="Yu F.B."/>
            <person name="Meng X."/>
            <person name="Wang M."/>
            <person name="Iakiviak M."/>
            <person name="Nagashima K."/>
            <person name="Zhao A."/>
            <person name="Murugkar P."/>
            <person name="Patil A."/>
            <person name="Atabakhsh K."/>
            <person name="Weakley A."/>
            <person name="Yan J."/>
            <person name="Brumbaugh A.R."/>
            <person name="Higginbottom S."/>
            <person name="Dimas A."/>
            <person name="Shiver A.L."/>
            <person name="Deutschbauer A."/>
            <person name="Neff N."/>
            <person name="Sonnenburg J.L."/>
            <person name="Huang K.C."/>
            <person name="Fischbach M.A."/>
        </authorList>
    </citation>
    <scope>NUCLEOTIDE SEQUENCE</scope>
    <source>
        <strain evidence="3">DSM 19829</strain>
    </source>
</reference>
<proteinExistence type="predicted"/>
<dbReference type="PANTHER" id="PTHR33171">
    <property type="entry name" value="LAR_N DOMAIN-CONTAINING PROTEIN"/>
    <property type="match status" value="1"/>
</dbReference>
<dbReference type="Pfam" id="PF09861">
    <property type="entry name" value="Lar_N"/>
    <property type="match status" value="1"/>
</dbReference>
<dbReference type="InterPro" id="IPR048068">
    <property type="entry name" value="LarA-like"/>
</dbReference>
<protein>
    <submittedName>
        <fullName evidence="3">Nickel-dependent lactate racemase</fullName>
    </submittedName>
</protein>
<dbReference type="InterPro" id="IPR048520">
    <property type="entry name" value="LarA_C"/>
</dbReference>
<dbReference type="InterPro" id="IPR043166">
    <property type="entry name" value="LarA-like_C"/>
</dbReference>
<evidence type="ECO:0000313" key="3">
    <source>
        <dbReference type="EMBL" id="UWP61282.1"/>
    </source>
</evidence>
<evidence type="ECO:0000259" key="2">
    <source>
        <dbReference type="Pfam" id="PF21113"/>
    </source>
</evidence>
<feature type="domain" description="Lactate racemase C-terminal" evidence="2">
    <location>
        <begin position="275"/>
        <end position="425"/>
    </location>
</feature>
<dbReference type="Gene3D" id="3.40.50.11440">
    <property type="match status" value="1"/>
</dbReference>
<sequence length="432" mass="47161">MVKIKLPFGKKTMEITVPKERLNGVLRSGAHAYGEQKSEEDLVKEALNAPAGSRPLSELARDKRNIVLIASDHTRPVPSRVILPPVLEEIKKGNAEAVLTILIATGFHRPTTRQELIDKFGAGIVNDPAIRFVVHQSEKEEDMVRLGRLPSGGELLINRIAAEADLLLSEGFIEPHFFAGFSGGRKSVLPGISSRMSVLANHCSEFIADENARTGVLEGNPVHRDMVWAAGRANLAFIVNVVLDADKKVIRAFAGHYEQAHQEGCAFADKLFGADAVMSDIVVVTNGGYPLDQNIYQTVKGMTAAEATCRPGGVIIMCSACSDGHGGQNFYDIFANEKSEAVIMKRILETDRDATVPDQWEAQILCRILMNYHVIMVTQASREMTEAMHMTYAADFEEALFLADAYLGKKDAGITVIPDGVSVIVRPAFPVH</sequence>
<dbReference type="InterPro" id="IPR047926">
    <property type="entry name" value="Ni_dep_LarA"/>
</dbReference>
<name>A0ABY5VLV8_9FIRM</name>
<feature type="domain" description="LarA-like N-terminal" evidence="1">
    <location>
        <begin position="8"/>
        <end position="215"/>
    </location>
</feature>
<dbReference type="Pfam" id="PF21113">
    <property type="entry name" value="LarA_C"/>
    <property type="match status" value="1"/>
</dbReference>
<dbReference type="PANTHER" id="PTHR33171:SF17">
    <property type="entry name" value="LARA-LIKE N-TERMINAL DOMAIN-CONTAINING PROTEIN"/>
    <property type="match status" value="1"/>
</dbReference>
<dbReference type="NCBIfam" id="NF033504">
    <property type="entry name" value="Ni_dep_LarA"/>
    <property type="match status" value="1"/>
</dbReference>
<dbReference type="RefSeq" id="WP_028527754.1">
    <property type="nucleotide sequence ID" value="NZ_CABLBR010000004.1"/>
</dbReference>
<organism evidence="3 4">
    <name type="scientific">Ruminococcus gauvreauii</name>
    <dbReference type="NCBI Taxonomy" id="438033"/>
    <lineage>
        <taxon>Bacteria</taxon>
        <taxon>Bacillati</taxon>
        <taxon>Bacillota</taxon>
        <taxon>Clostridia</taxon>
        <taxon>Eubacteriales</taxon>
        <taxon>Oscillospiraceae</taxon>
        <taxon>Ruminococcus</taxon>
    </lineage>
</organism>
<evidence type="ECO:0000313" key="4">
    <source>
        <dbReference type="Proteomes" id="UP001060164"/>
    </source>
</evidence>
<accession>A0ABY5VLV8</accession>
<keyword evidence="4" id="KW-1185">Reference proteome</keyword>